<keyword evidence="3" id="KW-0255">Endonuclease</keyword>
<keyword evidence="5" id="KW-1015">Disulfide bond</keyword>
<dbReference type="InterPro" id="IPR003154">
    <property type="entry name" value="S1/P1nuclease"/>
</dbReference>
<evidence type="ECO:0000256" key="2">
    <source>
        <dbReference type="ARBA" id="ARBA00022723"/>
    </source>
</evidence>
<dbReference type="OrthoDB" id="267579at2"/>
<proteinExistence type="predicted"/>
<keyword evidence="4" id="KW-0378">Hydrolase</keyword>
<dbReference type="Proteomes" id="UP000297475">
    <property type="component" value="Unassembled WGS sequence"/>
</dbReference>
<reference evidence="7 8" key="1">
    <citation type="submission" date="2019-04" db="EMBL/GenBank/DDBJ databases">
        <title>Natronospirillum operosus gen. nov., sp. nov., a haloalkaliphilic satellite isolated from decaying biomass of laboratory culture of cyanobacterium Geitlerinema sp. and proposal of Natronospirillaceae fam. nov. and Saccharospirillaceae fam. nov.</title>
        <authorList>
            <person name="Kevbrin V."/>
            <person name="Boltyanskaya Y."/>
            <person name="Koziaeva V."/>
            <person name="Grouzdev D.S."/>
            <person name="Park M."/>
            <person name="Cho J."/>
        </authorList>
    </citation>
    <scope>NUCLEOTIDE SEQUENCE [LARGE SCALE GENOMIC DNA]</scope>
    <source>
        <strain evidence="7 8">G-116</strain>
    </source>
</reference>
<accession>A0A4Z0WCV0</accession>
<dbReference type="GO" id="GO:0006308">
    <property type="term" value="P:DNA catabolic process"/>
    <property type="evidence" value="ECO:0007669"/>
    <property type="project" value="InterPro"/>
</dbReference>
<dbReference type="GO" id="GO:0004519">
    <property type="term" value="F:endonuclease activity"/>
    <property type="evidence" value="ECO:0007669"/>
    <property type="project" value="UniProtKB-KW"/>
</dbReference>
<dbReference type="PANTHER" id="PTHR33146:SF26">
    <property type="entry name" value="ENDONUCLEASE 4"/>
    <property type="match status" value="1"/>
</dbReference>
<dbReference type="Gene3D" id="1.10.575.10">
    <property type="entry name" value="P1 Nuclease"/>
    <property type="match status" value="1"/>
</dbReference>
<evidence type="ECO:0000313" key="8">
    <source>
        <dbReference type="Proteomes" id="UP000297475"/>
    </source>
</evidence>
<dbReference type="PANTHER" id="PTHR33146">
    <property type="entry name" value="ENDONUCLEASE 4"/>
    <property type="match status" value="1"/>
</dbReference>
<dbReference type="GO" id="GO:0016788">
    <property type="term" value="F:hydrolase activity, acting on ester bonds"/>
    <property type="evidence" value="ECO:0007669"/>
    <property type="project" value="InterPro"/>
</dbReference>
<keyword evidence="1" id="KW-0540">Nuclease</keyword>
<protein>
    <recommendedName>
        <fullName evidence="9">S1/P1 Nuclease</fullName>
    </recommendedName>
</protein>
<keyword evidence="2" id="KW-0479">Metal-binding</keyword>
<dbReference type="CDD" id="cd11010">
    <property type="entry name" value="S1-P1_nuclease"/>
    <property type="match status" value="1"/>
</dbReference>
<comment type="caution">
    <text evidence="7">The sequence shown here is derived from an EMBL/GenBank/DDBJ whole genome shotgun (WGS) entry which is preliminary data.</text>
</comment>
<dbReference type="SUPFAM" id="SSF48537">
    <property type="entry name" value="Phospholipase C/P1 nuclease"/>
    <property type="match status" value="1"/>
</dbReference>
<dbReference type="GO" id="GO:0046872">
    <property type="term" value="F:metal ion binding"/>
    <property type="evidence" value="ECO:0007669"/>
    <property type="project" value="UniProtKB-KW"/>
</dbReference>
<name>A0A4Z0WCV0_9GAMM</name>
<organism evidence="7 8">
    <name type="scientific">Natronospirillum operosum</name>
    <dbReference type="NCBI Taxonomy" id="2759953"/>
    <lineage>
        <taxon>Bacteria</taxon>
        <taxon>Pseudomonadati</taxon>
        <taxon>Pseudomonadota</taxon>
        <taxon>Gammaproteobacteria</taxon>
        <taxon>Oceanospirillales</taxon>
        <taxon>Natronospirillaceae</taxon>
        <taxon>Natronospirillum</taxon>
    </lineage>
</organism>
<keyword evidence="6" id="KW-0325">Glycoprotein</keyword>
<evidence type="ECO:0000313" key="7">
    <source>
        <dbReference type="EMBL" id="TGG91535.1"/>
    </source>
</evidence>
<evidence type="ECO:0000256" key="3">
    <source>
        <dbReference type="ARBA" id="ARBA00022759"/>
    </source>
</evidence>
<sequence>MAGTWTDRDRRAYSRHRDRARLPGRGLAGRAAQWLTALGLLTLLALPAQGFGERGHQIVAQLATYYLNDDARALVESLYGTNYRRLLLEDANYAQQVTRRRGNEWRLGYHYTWFREGDSGFVPAEHCPNGICSVAAVLSAEEVLADDGASRNQRMDAFRFLVHYMADLHDPVNAGFAADRGGRETELVGSDLERYSLFEIWQHELFEHLPHPPFVMANIYARQITDEQRREWEAGEPASWVWETHTVARDIAYPAVQRAGGWNSIYRREALPALEEQLKKAAVRLASRFNQVVSMQSAQGALEASPDLLEFE</sequence>
<dbReference type="GO" id="GO:0003676">
    <property type="term" value="F:nucleic acid binding"/>
    <property type="evidence" value="ECO:0007669"/>
    <property type="project" value="InterPro"/>
</dbReference>
<dbReference type="Pfam" id="PF02265">
    <property type="entry name" value="S1-P1_nuclease"/>
    <property type="match status" value="1"/>
</dbReference>
<evidence type="ECO:0000256" key="1">
    <source>
        <dbReference type="ARBA" id="ARBA00022722"/>
    </source>
</evidence>
<dbReference type="AlphaFoldDB" id="A0A4Z0WCV0"/>
<evidence type="ECO:0000256" key="6">
    <source>
        <dbReference type="ARBA" id="ARBA00023180"/>
    </source>
</evidence>
<dbReference type="EMBL" id="SRMF01000008">
    <property type="protein sequence ID" value="TGG91535.1"/>
    <property type="molecule type" value="Genomic_DNA"/>
</dbReference>
<evidence type="ECO:0000256" key="4">
    <source>
        <dbReference type="ARBA" id="ARBA00022801"/>
    </source>
</evidence>
<gene>
    <name evidence="7" type="ORF">E4656_16025</name>
</gene>
<keyword evidence="8" id="KW-1185">Reference proteome</keyword>
<evidence type="ECO:0000256" key="5">
    <source>
        <dbReference type="ARBA" id="ARBA00023157"/>
    </source>
</evidence>
<dbReference type="InterPro" id="IPR008947">
    <property type="entry name" value="PLipase_C/P1_nuclease_dom_sf"/>
</dbReference>
<evidence type="ECO:0008006" key="9">
    <source>
        <dbReference type="Google" id="ProtNLM"/>
    </source>
</evidence>